<dbReference type="AlphaFoldDB" id="A0A1I4HQ92"/>
<feature type="domain" description="ParB-like N-terminal" evidence="5">
    <location>
        <begin position="6"/>
        <end position="96"/>
    </location>
</feature>
<dbReference type="InterPro" id="IPR050336">
    <property type="entry name" value="Chromosome_partition/occlusion"/>
</dbReference>
<dbReference type="PANTHER" id="PTHR33375">
    <property type="entry name" value="CHROMOSOME-PARTITIONING PROTEIN PARB-RELATED"/>
    <property type="match status" value="1"/>
</dbReference>
<evidence type="ECO:0000256" key="3">
    <source>
        <dbReference type="ARBA" id="ARBA00022829"/>
    </source>
</evidence>
<dbReference type="CDD" id="cd16393">
    <property type="entry name" value="SPO0J_N"/>
    <property type="match status" value="1"/>
</dbReference>
<dbReference type="InterPro" id="IPR041468">
    <property type="entry name" value="HTH_ParB/Spo0J"/>
</dbReference>
<dbReference type="InterPro" id="IPR057240">
    <property type="entry name" value="ParB_dimer_C"/>
</dbReference>
<dbReference type="Pfam" id="PF17762">
    <property type="entry name" value="HTH_ParB"/>
    <property type="match status" value="1"/>
</dbReference>
<dbReference type="GO" id="GO:0005694">
    <property type="term" value="C:chromosome"/>
    <property type="evidence" value="ECO:0007669"/>
    <property type="project" value="TreeGrafter"/>
</dbReference>
<comment type="subcellular location">
    <subcellularLocation>
        <location evidence="1">Cytoplasm</location>
        <location evidence="1">Nucleoid</location>
    </subcellularLocation>
</comment>
<comment type="similarity">
    <text evidence="2">Belongs to the ParB family.</text>
</comment>
<proteinExistence type="inferred from homology"/>
<dbReference type="GO" id="GO:0045881">
    <property type="term" value="P:positive regulation of sporulation resulting in formation of a cellular spore"/>
    <property type="evidence" value="ECO:0007669"/>
    <property type="project" value="TreeGrafter"/>
</dbReference>
<dbReference type="OrthoDB" id="9802051at2"/>
<dbReference type="Proteomes" id="UP000181969">
    <property type="component" value="Unassembled WGS sequence"/>
</dbReference>
<evidence type="ECO:0000256" key="2">
    <source>
        <dbReference type="ARBA" id="ARBA00006295"/>
    </source>
</evidence>
<dbReference type="Pfam" id="PF23552">
    <property type="entry name" value="ParB_C"/>
    <property type="match status" value="1"/>
</dbReference>
<sequence length="262" mass="30564">MEEKIYLLNIEDISKNPYQPRRHFDHDKLKELSQSIEVNGVLQPIIVRKSNLFGYELLAGERRLRASKLANIDKIPAIIRSYSDNEMMVLSILENLQRDDMSPLDEAESIKKIIEKSTMTHEEVAQHLGKSRSYISNLLRILKLPQEILHLLEDKKISLAHARTLLAEENKEKQVSLAHKIIEEKLNVRQLEDIIYQKVPTKKKSNKKNIYIEEKEKELARCLGVSNKISYNDKHQNGKLELHFESLEQLEELLNKLTKNPQ</sequence>
<dbReference type="PANTHER" id="PTHR33375:SF1">
    <property type="entry name" value="CHROMOSOME-PARTITIONING PROTEIN PARB-RELATED"/>
    <property type="match status" value="1"/>
</dbReference>
<dbReference type="Gene3D" id="3.90.1530.30">
    <property type="match status" value="1"/>
</dbReference>
<keyword evidence="3" id="KW-0159">Chromosome partition</keyword>
<evidence type="ECO:0000256" key="1">
    <source>
        <dbReference type="ARBA" id="ARBA00004453"/>
    </source>
</evidence>
<dbReference type="RefSeq" id="WP_074751423.1">
    <property type="nucleotide sequence ID" value="NZ_CAXVJC010000002.1"/>
</dbReference>
<dbReference type="EMBL" id="FOTJ01000010">
    <property type="protein sequence ID" value="SFL44234.1"/>
    <property type="molecule type" value="Genomic_DNA"/>
</dbReference>
<accession>A0A1I4HQ92</accession>
<dbReference type="InterPro" id="IPR036086">
    <property type="entry name" value="ParB/Sulfiredoxin_sf"/>
</dbReference>
<evidence type="ECO:0000313" key="6">
    <source>
        <dbReference type="EMBL" id="SFL44234.1"/>
    </source>
</evidence>
<dbReference type="GO" id="GO:0009295">
    <property type="term" value="C:nucleoid"/>
    <property type="evidence" value="ECO:0007669"/>
    <property type="project" value="UniProtKB-SubCell"/>
</dbReference>
<dbReference type="SUPFAM" id="SSF109709">
    <property type="entry name" value="KorB DNA-binding domain-like"/>
    <property type="match status" value="1"/>
</dbReference>
<evidence type="ECO:0000256" key="4">
    <source>
        <dbReference type="ARBA" id="ARBA00023125"/>
    </source>
</evidence>
<name>A0A1I4HQ92_9LACT</name>
<dbReference type="FunFam" id="3.90.1530.30:FF:000001">
    <property type="entry name" value="Chromosome partitioning protein ParB"/>
    <property type="match status" value="1"/>
</dbReference>
<dbReference type="GO" id="GO:0007059">
    <property type="term" value="P:chromosome segregation"/>
    <property type="evidence" value="ECO:0007669"/>
    <property type="project" value="UniProtKB-KW"/>
</dbReference>
<dbReference type="SUPFAM" id="SSF110849">
    <property type="entry name" value="ParB/Sulfiredoxin"/>
    <property type="match status" value="1"/>
</dbReference>
<dbReference type="InterPro" id="IPR004437">
    <property type="entry name" value="ParB/RepB/Spo0J"/>
</dbReference>
<protein>
    <submittedName>
        <fullName evidence="6">Chromosome segregation DNA-binding protein</fullName>
    </submittedName>
</protein>
<keyword evidence="4 6" id="KW-0238">DNA-binding</keyword>
<dbReference type="NCBIfam" id="TIGR00180">
    <property type="entry name" value="parB_part"/>
    <property type="match status" value="1"/>
</dbReference>
<gene>
    <name evidence="6" type="ORF">SAMN05216438_1102</name>
</gene>
<dbReference type="InterPro" id="IPR003115">
    <property type="entry name" value="ParB_N"/>
</dbReference>
<dbReference type="Gene3D" id="1.10.10.2830">
    <property type="match status" value="1"/>
</dbReference>
<organism evidence="6 7">
    <name type="scientific">Lactococcus garvieae</name>
    <dbReference type="NCBI Taxonomy" id="1363"/>
    <lineage>
        <taxon>Bacteria</taxon>
        <taxon>Bacillati</taxon>
        <taxon>Bacillota</taxon>
        <taxon>Bacilli</taxon>
        <taxon>Lactobacillales</taxon>
        <taxon>Streptococcaceae</taxon>
        <taxon>Lactococcus</taxon>
    </lineage>
</organism>
<dbReference type="FunFam" id="1.10.10.2830:FF:000001">
    <property type="entry name" value="Chromosome partitioning protein ParB"/>
    <property type="match status" value="1"/>
</dbReference>
<dbReference type="SMART" id="SM00470">
    <property type="entry name" value="ParB"/>
    <property type="match status" value="1"/>
</dbReference>
<evidence type="ECO:0000259" key="5">
    <source>
        <dbReference type="SMART" id="SM00470"/>
    </source>
</evidence>
<dbReference type="Pfam" id="PF02195">
    <property type="entry name" value="ParB_N"/>
    <property type="match status" value="1"/>
</dbReference>
<evidence type="ECO:0000313" key="7">
    <source>
        <dbReference type="Proteomes" id="UP000181969"/>
    </source>
</evidence>
<dbReference type="GO" id="GO:0003677">
    <property type="term" value="F:DNA binding"/>
    <property type="evidence" value="ECO:0007669"/>
    <property type="project" value="UniProtKB-KW"/>
</dbReference>
<reference evidence="6 7" key="1">
    <citation type="submission" date="2016-10" db="EMBL/GenBank/DDBJ databases">
        <authorList>
            <person name="de Groot N.N."/>
        </authorList>
    </citation>
    <scope>NUCLEOTIDE SEQUENCE [LARGE SCALE GENOMIC DNA]</scope>
    <source>
        <strain evidence="6 7">M79</strain>
    </source>
</reference>